<reference evidence="1" key="1">
    <citation type="journal article" date="2014" name="Front. Microbiol.">
        <title>High frequency of phylogenetically diverse reductive dehalogenase-homologous genes in deep subseafloor sedimentary metagenomes.</title>
        <authorList>
            <person name="Kawai M."/>
            <person name="Futagami T."/>
            <person name="Toyoda A."/>
            <person name="Takaki Y."/>
            <person name="Nishi S."/>
            <person name="Hori S."/>
            <person name="Arai W."/>
            <person name="Tsubouchi T."/>
            <person name="Morono Y."/>
            <person name="Uchiyama I."/>
            <person name="Ito T."/>
            <person name="Fujiyama A."/>
            <person name="Inagaki F."/>
            <person name="Takami H."/>
        </authorList>
    </citation>
    <scope>NUCLEOTIDE SEQUENCE</scope>
    <source>
        <strain evidence="1">Expedition CK06-06</strain>
    </source>
</reference>
<organism evidence="1">
    <name type="scientific">marine sediment metagenome</name>
    <dbReference type="NCBI Taxonomy" id="412755"/>
    <lineage>
        <taxon>unclassified sequences</taxon>
        <taxon>metagenomes</taxon>
        <taxon>ecological metagenomes</taxon>
    </lineage>
</organism>
<comment type="caution">
    <text evidence="1">The sequence shown here is derived from an EMBL/GenBank/DDBJ whole genome shotgun (WGS) entry which is preliminary data.</text>
</comment>
<evidence type="ECO:0000313" key="1">
    <source>
        <dbReference type="EMBL" id="GAI05260.1"/>
    </source>
</evidence>
<dbReference type="EMBL" id="BARV01008570">
    <property type="protein sequence ID" value="GAI05260.1"/>
    <property type="molecule type" value="Genomic_DNA"/>
</dbReference>
<protein>
    <submittedName>
        <fullName evidence="1">Uncharacterized protein</fullName>
    </submittedName>
</protein>
<accession>X1LS76</accession>
<proteinExistence type="predicted"/>
<gene>
    <name evidence="1" type="ORF">S06H3_17183</name>
</gene>
<name>X1LS76_9ZZZZ</name>
<dbReference type="AlphaFoldDB" id="X1LS76"/>
<sequence length="157" mass="18699">MDIGSDWQETAKRNSVWDYCIKVIIDKILDERARNIRGRKFPDATRSLSPFAVADKRIIYMPDWYESCFEPHEFEWIVFHEVDHIVYNHKYENRLEEDYCADEYAVRLQCRIGFGVCALTKISDMGMRRVMISTGERRINTEIQLRINRLRGLGLPY</sequence>